<comment type="caution">
    <text evidence="13">The sequence shown here is derived from an EMBL/GenBank/DDBJ whole genome shotgun (WGS) entry which is preliminary data.</text>
</comment>
<dbReference type="InterPro" id="IPR024983">
    <property type="entry name" value="CHAT_dom"/>
</dbReference>
<evidence type="ECO:0000259" key="12">
    <source>
        <dbReference type="Pfam" id="PF12770"/>
    </source>
</evidence>
<evidence type="ECO:0000313" key="13">
    <source>
        <dbReference type="EMBL" id="MBD2546409.1"/>
    </source>
</evidence>
<dbReference type="PANTHER" id="PTHR45783:SF3">
    <property type="entry name" value="KINESIN LIGHT CHAIN"/>
    <property type="match status" value="1"/>
</dbReference>
<protein>
    <submittedName>
        <fullName evidence="13">CHAT domain-containing protein</fullName>
    </submittedName>
</protein>
<feature type="compositionally biased region" description="Basic and acidic residues" evidence="11">
    <location>
        <begin position="528"/>
        <end position="538"/>
    </location>
</feature>
<feature type="repeat" description="TPR" evidence="10">
    <location>
        <begin position="120"/>
        <end position="153"/>
    </location>
</feature>
<evidence type="ECO:0000256" key="2">
    <source>
        <dbReference type="ARBA" id="ARBA00009622"/>
    </source>
</evidence>
<dbReference type="Gene3D" id="1.25.40.10">
    <property type="entry name" value="Tetratricopeptide repeat domain"/>
    <property type="match status" value="1"/>
</dbReference>
<dbReference type="Proteomes" id="UP000641954">
    <property type="component" value="Unassembled WGS sequence"/>
</dbReference>
<name>A0ABR8EHS1_9CYAN</name>
<comment type="similarity">
    <text evidence="2">Belongs to the kinesin light chain family.</text>
</comment>
<dbReference type="InterPro" id="IPR002151">
    <property type="entry name" value="Kinesin_light"/>
</dbReference>
<evidence type="ECO:0000256" key="7">
    <source>
        <dbReference type="ARBA" id="ARBA00023054"/>
    </source>
</evidence>
<dbReference type="InterPro" id="IPR011990">
    <property type="entry name" value="TPR-like_helical_dom_sf"/>
</dbReference>
<evidence type="ECO:0000256" key="4">
    <source>
        <dbReference type="ARBA" id="ARBA00022701"/>
    </source>
</evidence>
<gene>
    <name evidence="13" type="ORF">H6G72_21695</name>
</gene>
<feature type="domain" description="CHAT" evidence="12">
    <location>
        <begin position="717"/>
        <end position="877"/>
    </location>
</feature>
<dbReference type="EMBL" id="JACJSK010000037">
    <property type="protein sequence ID" value="MBD2546409.1"/>
    <property type="molecule type" value="Genomic_DNA"/>
</dbReference>
<organism evidence="13 14">
    <name type="scientific">Planktothricoides raciborskii FACHB-1370</name>
    <dbReference type="NCBI Taxonomy" id="2949576"/>
    <lineage>
        <taxon>Bacteria</taxon>
        <taxon>Bacillati</taxon>
        <taxon>Cyanobacteriota</taxon>
        <taxon>Cyanophyceae</taxon>
        <taxon>Oscillatoriophycideae</taxon>
        <taxon>Oscillatoriales</taxon>
        <taxon>Oscillatoriaceae</taxon>
        <taxon>Planktothricoides</taxon>
    </lineage>
</organism>
<reference evidence="13 14" key="1">
    <citation type="journal article" date="2020" name="ISME J.">
        <title>Comparative genomics reveals insights into cyanobacterial evolution and habitat adaptation.</title>
        <authorList>
            <person name="Chen M.Y."/>
            <person name="Teng W.K."/>
            <person name="Zhao L."/>
            <person name="Hu C.X."/>
            <person name="Zhou Y.K."/>
            <person name="Han B.P."/>
            <person name="Song L.R."/>
            <person name="Shu W.S."/>
        </authorList>
    </citation>
    <scope>NUCLEOTIDE SEQUENCE [LARGE SCALE GENOMIC DNA]</scope>
    <source>
        <strain evidence="13 14">FACHB-1370</strain>
    </source>
</reference>
<comment type="subcellular location">
    <subcellularLocation>
        <location evidence="1">Cytoplasm</location>
        <location evidence="1">Cytoskeleton</location>
    </subcellularLocation>
</comment>
<dbReference type="RefSeq" id="WP_190879817.1">
    <property type="nucleotide sequence ID" value="NZ_JACJSK010000037.1"/>
</dbReference>
<keyword evidence="14" id="KW-1185">Reference proteome</keyword>
<feature type="region of interest" description="Disordered" evidence="11">
    <location>
        <begin position="528"/>
        <end position="561"/>
    </location>
</feature>
<evidence type="ECO:0000256" key="11">
    <source>
        <dbReference type="SAM" id="MobiDB-lite"/>
    </source>
</evidence>
<keyword evidence="6 10" id="KW-0802">TPR repeat</keyword>
<dbReference type="SUPFAM" id="SSF48452">
    <property type="entry name" value="TPR-like"/>
    <property type="match status" value="1"/>
</dbReference>
<dbReference type="Pfam" id="PF12770">
    <property type="entry name" value="CHAT"/>
    <property type="match status" value="1"/>
</dbReference>
<keyword evidence="5" id="KW-0677">Repeat</keyword>
<keyword evidence="4" id="KW-0493">Microtubule</keyword>
<dbReference type="InterPro" id="IPR019734">
    <property type="entry name" value="TPR_rpt"/>
</dbReference>
<dbReference type="PRINTS" id="PR00381">
    <property type="entry name" value="KINESINLIGHT"/>
</dbReference>
<feature type="region of interest" description="Disordered" evidence="11">
    <location>
        <begin position="248"/>
        <end position="268"/>
    </location>
</feature>
<evidence type="ECO:0000256" key="1">
    <source>
        <dbReference type="ARBA" id="ARBA00004245"/>
    </source>
</evidence>
<keyword evidence="8" id="KW-0505">Motor protein</keyword>
<dbReference type="PANTHER" id="PTHR45783">
    <property type="entry name" value="KINESIN LIGHT CHAIN"/>
    <property type="match status" value="1"/>
</dbReference>
<dbReference type="Pfam" id="PF13424">
    <property type="entry name" value="TPR_12"/>
    <property type="match status" value="2"/>
</dbReference>
<sequence>ALLYKSQGKYSEAEPLYKEAIAIDRIALPENHPDLATDLSNLAALYFSQGKYSEAEPLLDEAIAIDRIALPPNHPSLATHLSNLAALYFSQGKYSEAEPLLDEAIAIDRIALPENHPSLATHLNNLGLLYRSQGKYSEAFEQFQASLKSENLRLRYIFSTSSDRERREYLQQNPETYYLFLTLVWQHLRDDPQAVGAALDAVLGRKALSTAALAAQNAAIYSGRYSEAIQNIFRDLQQCNEEILEATYAPPPKPELSPEAYEQQRKERRQGLADLQKESENLEKQLAKEIPELQLSHQKVNRDLVAAQLPDGSALVEFVRFQRQSVGALKGEKWQQERYLAFVVMAHQPEQVRLVDLGEAEPLDKLIKAFRSQFVSKEDDMGMTGSSASVPAAPSPTEQLHHALYHVLCQPLITALPSGCHCFLAPDSTLNLLPFQILPIAQNKNNDVDYSAFQITEPQTQYVCRGDSRIAPTGGRGLLNRKALYFSDQYRISYLNSGRDLLRQEIRERPLKVCSAIILADPDYDWHGTEAGEQRSRGAGEQGSRGAEVQGDCRGNAPVLAPEQVSKGENLTLSAISGFGRAQGTDTFGTRAGELLGVQPYLRENAVSRHLTHGDCPRVLAVATHGFYRTAEKPYVELIFRLLKTEPGTETQLFKQNAALMNSQLFDKLKKITKYFETENPQIAQKLRDLAPKIEDYIAKQPPSRLDVVDPNSPMYRGGIALAGANVWNQGGTLPNGNKGILFAQDVAALDLWGNELSALIACQTGLGEVASGDTVGGLRRAFVVSGSKTQVMSLWSVPARATCYLMERFFHHLNAGLGRAEALARAQFEVRTVTAGTLRQSDLGREILQELTWDYKDEDCPLSDPYYWGAWVLQGDISPLAVKLYGDMV</sequence>
<proteinExistence type="inferred from homology"/>
<keyword evidence="3" id="KW-0963">Cytoplasm</keyword>
<keyword evidence="7" id="KW-0175">Coiled coil</keyword>
<keyword evidence="9" id="KW-0206">Cytoskeleton</keyword>
<feature type="non-terminal residue" evidence="13">
    <location>
        <position position="1"/>
    </location>
</feature>
<accession>A0ABR8EHS1</accession>
<evidence type="ECO:0000256" key="5">
    <source>
        <dbReference type="ARBA" id="ARBA00022737"/>
    </source>
</evidence>
<evidence type="ECO:0000256" key="10">
    <source>
        <dbReference type="PROSITE-ProRule" id="PRU00339"/>
    </source>
</evidence>
<evidence type="ECO:0000256" key="8">
    <source>
        <dbReference type="ARBA" id="ARBA00023175"/>
    </source>
</evidence>
<evidence type="ECO:0000256" key="3">
    <source>
        <dbReference type="ARBA" id="ARBA00022490"/>
    </source>
</evidence>
<dbReference type="SMART" id="SM00028">
    <property type="entry name" value="TPR"/>
    <property type="match status" value="4"/>
</dbReference>
<evidence type="ECO:0000256" key="9">
    <source>
        <dbReference type="ARBA" id="ARBA00023212"/>
    </source>
</evidence>
<dbReference type="PROSITE" id="PS50005">
    <property type="entry name" value="TPR"/>
    <property type="match status" value="1"/>
</dbReference>
<evidence type="ECO:0000313" key="14">
    <source>
        <dbReference type="Proteomes" id="UP000641954"/>
    </source>
</evidence>
<evidence type="ECO:0000256" key="6">
    <source>
        <dbReference type="ARBA" id="ARBA00022803"/>
    </source>
</evidence>